<feature type="domain" description="C3H1-type" evidence="7">
    <location>
        <begin position="68"/>
        <end position="96"/>
    </location>
</feature>
<sequence length="209" mass="24559">MGFQRPERVSFGMSEMFTSRIPRYCRRKTSRSTDLSTSSTNSFSSADSHNEFHRRFERIVLSSQNMISYKTQYCRSFRENGDCAYGGNCRFAHGEDELRIQSAQFHPKYKTRQCRNYLTKGHCHYGINCQFIHDETIEQISLWRRNAFSHSGLSKDNMDEAKLQERTKLFVSVMDELQPIFSNGLRTMDIGLREDPFLKLKWNKNVPHA</sequence>
<reference evidence="9" key="2">
    <citation type="submission" date="2020-08" db="EMBL/GenBank/DDBJ databases">
        <authorList>
            <person name="Kikuchi T."/>
        </authorList>
    </citation>
    <scope>NUCLEOTIDE SEQUENCE</scope>
    <source>
        <strain evidence="8">Ka4C1</strain>
    </source>
</reference>
<feature type="region of interest" description="Disordered" evidence="6">
    <location>
        <begin position="28"/>
        <end position="47"/>
    </location>
</feature>
<dbReference type="eggNOG" id="KOG1677">
    <property type="taxonomic scope" value="Eukaryota"/>
</dbReference>
<dbReference type="EMBL" id="CAJFDI010000001">
    <property type="protein sequence ID" value="CAD5211291.1"/>
    <property type="molecule type" value="Genomic_DNA"/>
</dbReference>
<evidence type="ECO:0000259" key="7">
    <source>
        <dbReference type="PROSITE" id="PS50103"/>
    </source>
</evidence>
<evidence type="ECO:0000313" key="10">
    <source>
        <dbReference type="Proteomes" id="UP000095284"/>
    </source>
</evidence>
<dbReference type="InterPro" id="IPR036855">
    <property type="entry name" value="Znf_CCCH_sf"/>
</dbReference>
<gene>
    <name evidence="8" type="ORF">BXYJ_LOCUS2355</name>
</gene>
<dbReference type="PANTHER" id="PTHR12547:SF18">
    <property type="entry name" value="PROTEIN TIS11"/>
    <property type="match status" value="1"/>
</dbReference>
<evidence type="ECO:0000256" key="2">
    <source>
        <dbReference type="ARBA" id="ARBA00022737"/>
    </source>
</evidence>
<keyword evidence="1 5" id="KW-0479">Metal-binding</keyword>
<dbReference type="InterPro" id="IPR045877">
    <property type="entry name" value="ZFP36-like"/>
</dbReference>
<dbReference type="SMART" id="SM00356">
    <property type="entry name" value="ZnF_C3H1"/>
    <property type="match status" value="2"/>
</dbReference>
<organism evidence="10 12">
    <name type="scientific">Bursaphelenchus xylophilus</name>
    <name type="common">Pinewood nematode worm</name>
    <name type="synonym">Aphelenchoides xylophilus</name>
    <dbReference type="NCBI Taxonomy" id="6326"/>
    <lineage>
        <taxon>Eukaryota</taxon>
        <taxon>Metazoa</taxon>
        <taxon>Ecdysozoa</taxon>
        <taxon>Nematoda</taxon>
        <taxon>Chromadorea</taxon>
        <taxon>Rhabditida</taxon>
        <taxon>Tylenchina</taxon>
        <taxon>Tylenchomorpha</taxon>
        <taxon>Aphelenchoidea</taxon>
        <taxon>Aphelenchoididae</taxon>
        <taxon>Bursaphelenchus</taxon>
    </lineage>
</organism>
<dbReference type="PANTHER" id="PTHR12547">
    <property type="entry name" value="CCCH ZINC FINGER/TIS11-RELATED"/>
    <property type="match status" value="1"/>
</dbReference>
<dbReference type="Proteomes" id="UP000095284">
    <property type="component" value="Unplaced"/>
</dbReference>
<dbReference type="GO" id="GO:0008270">
    <property type="term" value="F:zinc ion binding"/>
    <property type="evidence" value="ECO:0007669"/>
    <property type="project" value="UniProtKB-KW"/>
</dbReference>
<dbReference type="OrthoDB" id="410307at2759"/>
<dbReference type="WBParaSite" id="BXY_0669400.1">
    <property type="protein sequence ID" value="BXY_0669400.1"/>
    <property type="gene ID" value="BXY_0669400"/>
</dbReference>
<dbReference type="Proteomes" id="UP000582659">
    <property type="component" value="Unassembled WGS sequence"/>
</dbReference>
<feature type="compositionally biased region" description="Low complexity" evidence="6">
    <location>
        <begin position="32"/>
        <end position="47"/>
    </location>
</feature>
<dbReference type="GO" id="GO:0003729">
    <property type="term" value="F:mRNA binding"/>
    <property type="evidence" value="ECO:0007669"/>
    <property type="project" value="InterPro"/>
</dbReference>
<reference evidence="12" key="1">
    <citation type="submission" date="2016-11" db="UniProtKB">
        <authorList>
            <consortium name="WormBaseParasite"/>
        </authorList>
    </citation>
    <scope>IDENTIFICATION</scope>
</reference>
<keyword evidence="4 5" id="KW-0862">Zinc</keyword>
<feature type="domain" description="C3H1-type" evidence="7">
    <location>
        <begin position="108"/>
        <end position="136"/>
    </location>
</feature>
<dbReference type="Gene3D" id="4.10.1000.10">
    <property type="entry name" value="Zinc finger, CCCH-type"/>
    <property type="match status" value="2"/>
</dbReference>
<dbReference type="AlphaFoldDB" id="A0A1I7S119"/>
<name>A0A1I7S119_BURXY</name>
<evidence type="ECO:0000313" key="9">
    <source>
        <dbReference type="EMBL" id="CAG9088027.1"/>
    </source>
</evidence>
<dbReference type="Proteomes" id="UP000659654">
    <property type="component" value="Unassembled WGS sequence"/>
</dbReference>
<evidence type="ECO:0000313" key="12">
    <source>
        <dbReference type="WBParaSite" id="BXY_0669400.1"/>
    </source>
</evidence>
<keyword evidence="11" id="KW-1185">Reference proteome</keyword>
<protein>
    <submittedName>
        <fullName evidence="8">(pine wood nematode) hypothetical protein</fullName>
    </submittedName>
</protein>
<dbReference type="GO" id="GO:0043186">
    <property type="term" value="C:P granule"/>
    <property type="evidence" value="ECO:0007669"/>
    <property type="project" value="UniProtKB-ARBA"/>
</dbReference>
<dbReference type="Pfam" id="PF00642">
    <property type="entry name" value="zf-CCCH"/>
    <property type="match status" value="2"/>
</dbReference>
<accession>A0A1I7S119</accession>
<dbReference type="PROSITE" id="PS50103">
    <property type="entry name" value="ZF_C3H1"/>
    <property type="match status" value="2"/>
</dbReference>
<dbReference type="SUPFAM" id="SSF90229">
    <property type="entry name" value="CCCH zinc finger"/>
    <property type="match status" value="2"/>
</dbReference>
<evidence type="ECO:0000313" key="8">
    <source>
        <dbReference type="EMBL" id="CAD5211291.1"/>
    </source>
</evidence>
<dbReference type="FunFam" id="4.10.1000.10:FF:000001">
    <property type="entry name" value="zinc finger CCCH domain-containing protein 15-like"/>
    <property type="match status" value="1"/>
</dbReference>
<evidence type="ECO:0000256" key="5">
    <source>
        <dbReference type="PROSITE-ProRule" id="PRU00723"/>
    </source>
</evidence>
<evidence type="ECO:0000256" key="1">
    <source>
        <dbReference type="ARBA" id="ARBA00022723"/>
    </source>
</evidence>
<feature type="zinc finger region" description="C3H1-type" evidence="5">
    <location>
        <begin position="68"/>
        <end position="96"/>
    </location>
</feature>
<evidence type="ECO:0000256" key="3">
    <source>
        <dbReference type="ARBA" id="ARBA00022771"/>
    </source>
</evidence>
<dbReference type="EMBL" id="CAJFCV020000001">
    <property type="protein sequence ID" value="CAG9088027.1"/>
    <property type="molecule type" value="Genomic_DNA"/>
</dbReference>
<keyword evidence="2" id="KW-0677">Repeat</keyword>
<evidence type="ECO:0000313" key="11">
    <source>
        <dbReference type="Proteomes" id="UP000659654"/>
    </source>
</evidence>
<feature type="zinc finger region" description="C3H1-type" evidence="5">
    <location>
        <begin position="108"/>
        <end position="136"/>
    </location>
</feature>
<evidence type="ECO:0000256" key="4">
    <source>
        <dbReference type="ARBA" id="ARBA00022833"/>
    </source>
</evidence>
<proteinExistence type="predicted"/>
<evidence type="ECO:0000256" key="6">
    <source>
        <dbReference type="SAM" id="MobiDB-lite"/>
    </source>
</evidence>
<dbReference type="InterPro" id="IPR000571">
    <property type="entry name" value="Znf_CCCH"/>
</dbReference>
<keyword evidence="3 5" id="KW-0863">Zinc-finger</keyword>